<dbReference type="GO" id="GO:0005886">
    <property type="term" value="C:plasma membrane"/>
    <property type="evidence" value="ECO:0007669"/>
    <property type="project" value="UniProtKB-SubCell"/>
</dbReference>
<evidence type="ECO:0000256" key="7">
    <source>
        <dbReference type="SAM" id="Phobius"/>
    </source>
</evidence>
<evidence type="ECO:0000313" key="8">
    <source>
        <dbReference type="EMBL" id="RCW41413.1"/>
    </source>
</evidence>
<dbReference type="AlphaFoldDB" id="A0A368VJ64"/>
<feature type="transmembrane region" description="Helical" evidence="7">
    <location>
        <begin position="155"/>
        <end position="172"/>
    </location>
</feature>
<dbReference type="CDD" id="cd13124">
    <property type="entry name" value="MATE_SpoVB_like"/>
    <property type="match status" value="1"/>
</dbReference>
<feature type="transmembrane region" description="Helical" evidence="7">
    <location>
        <begin position="193"/>
        <end position="211"/>
    </location>
</feature>
<feature type="transmembrane region" description="Helical" evidence="7">
    <location>
        <begin position="37"/>
        <end position="61"/>
    </location>
</feature>
<evidence type="ECO:0000256" key="3">
    <source>
        <dbReference type="ARBA" id="ARBA00022692"/>
    </source>
</evidence>
<feature type="transmembrane region" description="Helical" evidence="7">
    <location>
        <begin position="263"/>
        <end position="283"/>
    </location>
</feature>
<evidence type="ECO:0000256" key="1">
    <source>
        <dbReference type="ARBA" id="ARBA00004651"/>
    </source>
</evidence>
<dbReference type="RefSeq" id="WP_181873703.1">
    <property type="nucleotide sequence ID" value="NZ_QPJD01000024.1"/>
</dbReference>
<feature type="region of interest" description="Disordered" evidence="6">
    <location>
        <begin position="482"/>
        <end position="532"/>
    </location>
</feature>
<feature type="transmembrane region" description="Helical" evidence="7">
    <location>
        <begin position="446"/>
        <end position="464"/>
    </location>
</feature>
<name>A0A368VJ64_9BACL</name>
<dbReference type="Pfam" id="PF01943">
    <property type="entry name" value="Polysacc_synt"/>
    <property type="match status" value="1"/>
</dbReference>
<proteinExistence type="predicted"/>
<sequence>MNRKPARGRPAVPSELELGMQVSELPNEGRAGQRPRLLMNGVVVMAGAALLSKLIGVFQKIPLQNMAGDRVFGIYNAVYPFYQLAAVLATAGLPTAVSLLIAERLRKDKDTEGVRRTLYAALLLLGITGIAAFGWMWTGSDQVSRWIGDSETANAIRAVSVALLLAPVVAALRGYAQGLGRMTLSAASQVIEQMIRVAIMLFVLTMSWSAGWADASIAAGVMSGSAFGASASLIVLAVYFWRKRRRERLVRAPGALKAELKKLAAIALPVALGAVVVPAIGVVDAFTVPRLLRDGGLSEAEAMAMFGIYSRAQPLVQLVVMVAGAAAAALVPGLALARMRGAYGQLRVELSVAERAAWAIGAAASIGLVLLAEPLNVMLYADAKGTAAFALVGCTALAGSVNAVTAPVLQGLGAVRTPAVLLLIAALLKGALNAVLVPSYGVEGAAFAGVAALSAAAVLGAVAVRRAAASAGASLGAGWTAAGPWRRAEREPTREREQEQREQVSGSARERELDEREQVRGSTREQEQGRMPALGRAAAGTALALAVMAAALVVAERALRAALGGLLPPRAAAAALALTGVAVGACAFGAAALRGGAISARELRALPGGGVLAARLRRWRLIPPAEQED</sequence>
<feature type="transmembrane region" description="Helical" evidence="7">
    <location>
        <begin position="81"/>
        <end position="105"/>
    </location>
</feature>
<dbReference type="InterPro" id="IPR050833">
    <property type="entry name" value="Poly_Biosynth_Transport"/>
</dbReference>
<keyword evidence="2" id="KW-1003">Cell membrane</keyword>
<dbReference type="InterPro" id="IPR024923">
    <property type="entry name" value="PG_synth_SpoVB"/>
</dbReference>
<feature type="transmembrane region" description="Helical" evidence="7">
    <location>
        <begin position="117"/>
        <end position="135"/>
    </location>
</feature>
<dbReference type="PANTHER" id="PTHR30250">
    <property type="entry name" value="PST FAMILY PREDICTED COLANIC ACID TRANSPORTER"/>
    <property type="match status" value="1"/>
</dbReference>
<dbReference type="Proteomes" id="UP000252415">
    <property type="component" value="Unassembled WGS sequence"/>
</dbReference>
<evidence type="ECO:0000256" key="4">
    <source>
        <dbReference type="ARBA" id="ARBA00022989"/>
    </source>
</evidence>
<keyword evidence="9" id="KW-1185">Reference proteome</keyword>
<reference evidence="8 9" key="1">
    <citation type="submission" date="2018-07" db="EMBL/GenBank/DDBJ databases">
        <title>Genomic Encyclopedia of Type Strains, Phase III (KMG-III): the genomes of soil and plant-associated and newly described type strains.</title>
        <authorList>
            <person name="Whitman W."/>
        </authorList>
    </citation>
    <scope>NUCLEOTIDE SEQUENCE [LARGE SCALE GENOMIC DNA]</scope>
    <source>
        <strain evidence="8 9">CECT 7506</strain>
    </source>
</reference>
<feature type="transmembrane region" description="Helical" evidence="7">
    <location>
        <begin position="387"/>
        <end position="408"/>
    </location>
</feature>
<evidence type="ECO:0000256" key="2">
    <source>
        <dbReference type="ARBA" id="ARBA00022475"/>
    </source>
</evidence>
<keyword evidence="3 7" id="KW-0812">Transmembrane</keyword>
<gene>
    <name evidence="8" type="ORF">DFP97_12437</name>
</gene>
<feature type="transmembrane region" description="Helical" evidence="7">
    <location>
        <begin position="358"/>
        <end position="381"/>
    </location>
</feature>
<feature type="compositionally biased region" description="Basic and acidic residues" evidence="6">
    <location>
        <begin position="486"/>
        <end position="528"/>
    </location>
</feature>
<comment type="caution">
    <text evidence="8">The sequence shown here is derived from an EMBL/GenBank/DDBJ whole genome shotgun (WGS) entry which is preliminary data.</text>
</comment>
<keyword evidence="4 7" id="KW-1133">Transmembrane helix</keyword>
<dbReference type="InterPro" id="IPR002797">
    <property type="entry name" value="Polysacc_synth"/>
</dbReference>
<accession>A0A368VJ64</accession>
<feature type="transmembrane region" description="Helical" evidence="7">
    <location>
        <begin position="217"/>
        <end position="242"/>
    </location>
</feature>
<evidence type="ECO:0000313" key="9">
    <source>
        <dbReference type="Proteomes" id="UP000252415"/>
    </source>
</evidence>
<evidence type="ECO:0000256" key="6">
    <source>
        <dbReference type="SAM" id="MobiDB-lite"/>
    </source>
</evidence>
<feature type="transmembrane region" description="Helical" evidence="7">
    <location>
        <begin position="420"/>
        <end position="440"/>
    </location>
</feature>
<keyword evidence="5 7" id="KW-0472">Membrane</keyword>
<comment type="subcellular location">
    <subcellularLocation>
        <location evidence="1">Cell membrane</location>
        <topology evidence="1">Multi-pass membrane protein</topology>
    </subcellularLocation>
</comment>
<evidence type="ECO:0000256" key="5">
    <source>
        <dbReference type="ARBA" id="ARBA00023136"/>
    </source>
</evidence>
<feature type="transmembrane region" description="Helical" evidence="7">
    <location>
        <begin position="315"/>
        <end position="337"/>
    </location>
</feature>
<protein>
    <submittedName>
        <fullName evidence="8">O-antigen/teichoic acid export membrane protein</fullName>
    </submittedName>
</protein>
<organism evidence="8 9">
    <name type="scientific">Paenibacillus prosopidis</name>
    <dbReference type="NCBI Taxonomy" id="630520"/>
    <lineage>
        <taxon>Bacteria</taxon>
        <taxon>Bacillati</taxon>
        <taxon>Bacillota</taxon>
        <taxon>Bacilli</taxon>
        <taxon>Bacillales</taxon>
        <taxon>Paenibacillaceae</taxon>
        <taxon>Paenibacillus</taxon>
    </lineage>
</organism>
<dbReference type="EMBL" id="QPJD01000024">
    <property type="protein sequence ID" value="RCW41413.1"/>
    <property type="molecule type" value="Genomic_DNA"/>
</dbReference>
<feature type="transmembrane region" description="Helical" evidence="7">
    <location>
        <begin position="533"/>
        <end position="554"/>
    </location>
</feature>
<dbReference type="PANTHER" id="PTHR30250:SF29">
    <property type="entry name" value="POLYSACCHARIDE BIOSYNTHESIS PROTEIN C-TERMINAL DOMAIN-CONTAINING PROTEIN"/>
    <property type="match status" value="1"/>
</dbReference>
<feature type="transmembrane region" description="Helical" evidence="7">
    <location>
        <begin position="574"/>
        <end position="593"/>
    </location>
</feature>